<sequence length="400" mass="43308">MTGQQQHSQKHSQQNSHQPYPKPSEGTHRSLKNDKPVWESWKSTAIHPRNRLMIASSVFVFSAIGLYVSEQLEDKYPAINLAILPSVFPTMTSPLVPSYTPKDYGSFFLSGATCCTLSHGFFTPFDVIKTRIQVDSAFRGANLLSGAKQIASKEGPSTLLTGFGPTAVGYFFQGGLKFGFYEYFKRLSVLSVGSHQEAVRNRTMIYLTSAASAELVADVALAPLEATRIRLVSDKNFGAKGMVDGFLKLAREGGFKVLYAGFVPLIFKQVPYAVGQFMTNEFAHNMVNRSLSSETRKQISNNKGAELTLTLGCGLAAGVAAAVLSHPGDTLMSKISGSSDKNRSATSQLIQIAKKTGFTGLWQGLGARTWMTAGLVSSQFFMYKAIKDAIGAPPGVEIDA</sequence>
<evidence type="ECO:0000256" key="11">
    <source>
        <dbReference type="RuleBase" id="RU000488"/>
    </source>
</evidence>
<name>A0A4T0IE24_WALIC</name>
<dbReference type="GO" id="GO:1990547">
    <property type="term" value="P:mitochondrial phosphate ion transmembrane transport"/>
    <property type="evidence" value="ECO:0007669"/>
    <property type="project" value="InterPro"/>
</dbReference>
<evidence type="ECO:0000256" key="5">
    <source>
        <dbReference type="ARBA" id="ARBA00022737"/>
    </source>
</evidence>
<feature type="repeat" description="Solcar" evidence="10">
    <location>
        <begin position="305"/>
        <end position="389"/>
    </location>
</feature>
<dbReference type="InterPro" id="IPR002067">
    <property type="entry name" value="MCP"/>
</dbReference>
<comment type="caution">
    <text evidence="13">The sequence shown here is derived from an EMBL/GenBank/DDBJ whole genome shotgun (WGS) entry which is preliminary data.</text>
</comment>
<evidence type="ECO:0008006" key="15">
    <source>
        <dbReference type="Google" id="ProtNLM"/>
    </source>
</evidence>
<dbReference type="AlphaFoldDB" id="A0A4T0IE24"/>
<feature type="compositionally biased region" description="Low complexity" evidence="12">
    <location>
        <begin position="1"/>
        <end position="18"/>
    </location>
</feature>
<feature type="repeat" description="Solcar" evidence="10">
    <location>
        <begin position="201"/>
        <end position="286"/>
    </location>
</feature>
<dbReference type="InterPro" id="IPR023395">
    <property type="entry name" value="MCP_dom_sf"/>
</dbReference>
<dbReference type="GO" id="GO:0005315">
    <property type="term" value="F:phosphate transmembrane transporter activity"/>
    <property type="evidence" value="ECO:0007669"/>
    <property type="project" value="InterPro"/>
</dbReference>
<keyword evidence="6" id="KW-0999">Mitochondrion inner membrane</keyword>
<evidence type="ECO:0000313" key="14">
    <source>
        <dbReference type="Proteomes" id="UP000306954"/>
    </source>
</evidence>
<evidence type="ECO:0000256" key="12">
    <source>
        <dbReference type="SAM" id="MobiDB-lite"/>
    </source>
</evidence>
<feature type="region of interest" description="Disordered" evidence="12">
    <location>
        <begin position="1"/>
        <end position="33"/>
    </location>
</feature>
<reference evidence="13 14" key="1">
    <citation type="submission" date="2019-03" db="EMBL/GenBank/DDBJ databases">
        <title>Sequencing 23 genomes of Wallemia ichthyophaga.</title>
        <authorList>
            <person name="Gostincar C."/>
        </authorList>
    </citation>
    <scope>NUCLEOTIDE SEQUENCE [LARGE SCALE GENOMIC DNA]</scope>
    <source>
        <strain evidence="13 14">EXF-8621</strain>
    </source>
</reference>
<comment type="similarity">
    <text evidence="2 11">Belongs to the mitochondrial carrier (TC 2.A.29) family.</text>
</comment>
<dbReference type="SUPFAM" id="SSF103506">
    <property type="entry name" value="Mitochondrial carrier"/>
    <property type="match status" value="1"/>
</dbReference>
<dbReference type="PANTHER" id="PTHR45671">
    <property type="entry name" value="SOLUTE CARRIER FAMILY 25 (MITOCHONDRIAL CARRIER PHOSPHATE CARRIER), MEMBER 3, LIKE-RELATED-RELATED"/>
    <property type="match status" value="1"/>
</dbReference>
<dbReference type="PANTHER" id="PTHR45671:SF15">
    <property type="entry name" value="MIR1-PHOSPHATE TRANSPORTER OF THE MITOCHONDRIAL CARRIER (MCF) FAMILY"/>
    <property type="match status" value="1"/>
</dbReference>
<evidence type="ECO:0000256" key="8">
    <source>
        <dbReference type="ARBA" id="ARBA00023128"/>
    </source>
</evidence>
<evidence type="ECO:0000256" key="9">
    <source>
        <dbReference type="ARBA" id="ARBA00023136"/>
    </source>
</evidence>
<evidence type="ECO:0000256" key="10">
    <source>
        <dbReference type="PROSITE-ProRule" id="PRU00282"/>
    </source>
</evidence>
<dbReference type="Pfam" id="PF00153">
    <property type="entry name" value="Mito_carr"/>
    <property type="match status" value="3"/>
</dbReference>
<dbReference type="EMBL" id="SPOF01000017">
    <property type="protein sequence ID" value="TIB12806.1"/>
    <property type="molecule type" value="Genomic_DNA"/>
</dbReference>
<dbReference type="PROSITE" id="PS50920">
    <property type="entry name" value="SOLCAR"/>
    <property type="match status" value="3"/>
</dbReference>
<evidence type="ECO:0000256" key="2">
    <source>
        <dbReference type="ARBA" id="ARBA00006375"/>
    </source>
</evidence>
<evidence type="ECO:0000256" key="7">
    <source>
        <dbReference type="ARBA" id="ARBA00022989"/>
    </source>
</evidence>
<proteinExistence type="inferred from homology"/>
<organism evidence="13 14">
    <name type="scientific">Wallemia ichthyophaga</name>
    <dbReference type="NCBI Taxonomy" id="245174"/>
    <lineage>
        <taxon>Eukaryota</taxon>
        <taxon>Fungi</taxon>
        <taxon>Dikarya</taxon>
        <taxon>Basidiomycota</taxon>
        <taxon>Wallemiomycotina</taxon>
        <taxon>Wallemiomycetes</taxon>
        <taxon>Wallemiales</taxon>
        <taxon>Wallemiaceae</taxon>
        <taxon>Wallemia</taxon>
    </lineage>
</organism>
<keyword evidence="5" id="KW-0677">Repeat</keyword>
<dbReference type="InterPro" id="IPR018108">
    <property type="entry name" value="MCP_transmembrane"/>
</dbReference>
<accession>A0A4T0IE24</accession>
<evidence type="ECO:0000313" key="13">
    <source>
        <dbReference type="EMBL" id="TIB12806.1"/>
    </source>
</evidence>
<keyword evidence="4 10" id="KW-0812">Transmembrane</keyword>
<dbReference type="Proteomes" id="UP000306954">
    <property type="component" value="Unassembled WGS sequence"/>
</dbReference>
<dbReference type="InterPro" id="IPR044677">
    <property type="entry name" value="SLC25A3/Pic2/Mir1-like"/>
</dbReference>
<evidence type="ECO:0000256" key="3">
    <source>
        <dbReference type="ARBA" id="ARBA00022448"/>
    </source>
</evidence>
<gene>
    <name evidence="13" type="ORF">E3P90_01913</name>
</gene>
<keyword evidence="3 11" id="KW-0813">Transport</keyword>
<keyword evidence="7" id="KW-1133">Transmembrane helix</keyword>
<evidence type="ECO:0000256" key="6">
    <source>
        <dbReference type="ARBA" id="ARBA00022792"/>
    </source>
</evidence>
<dbReference type="Gene3D" id="1.50.40.10">
    <property type="entry name" value="Mitochondrial carrier domain"/>
    <property type="match status" value="1"/>
</dbReference>
<evidence type="ECO:0000256" key="1">
    <source>
        <dbReference type="ARBA" id="ARBA00004448"/>
    </source>
</evidence>
<keyword evidence="9 10" id="KW-0472">Membrane</keyword>
<dbReference type="PRINTS" id="PR00926">
    <property type="entry name" value="MITOCARRIER"/>
</dbReference>
<feature type="repeat" description="Solcar" evidence="10">
    <location>
        <begin position="102"/>
        <end position="187"/>
    </location>
</feature>
<protein>
    <recommendedName>
        <fullName evidence="15">Mitochondrial phosphate carrier protein</fullName>
    </recommendedName>
</protein>
<comment type="subcellular location">
    <subcellularLocation>
        <location evidence="1">Mitochondrion inner membrane</location>
        <topology evidence="1">Multi-pass membrane protein</topology>
    </subcellularLocation>
</comment>
<keyword evidence="8" id="KW-0496">Mitochondrion</keyword>
<evidence type="ECO:0000256" key="4">
    <source>
        <dbReference type="ARBA" id="ARBA00022692"/>
    </source>
</evidence>
<dbReference type="GO" id="GO:0005743">
    <property type="term" value="C:mitochondrial inner membrane"/>
    <property type="evidence" value="ECO:0007669"/>
    <property type="project" value="UniProtKB-SubCell"/>
</dbReference>
<dbReference type="OrthoDB" id="427452at2759"/>